<protein>
    <submittedName>
        <fullName evidence="1">Uncharacterized protein</fullName>
    </submittedName>
</protein>
<evidence type="ECO:0000313" key="2">
    <source>
        <dbReference type="Proteomes" id="UP001055811"/>
    </source>
</evidence>
<dbReference type="EMBL" id="CM042014">
    <property type="protein sequence ID" value="KAI3723251.1"/>
    <property type="molecule type" value="Genomic_DNA"/>
</dbReference>
<proteinExistence type="predicted"/>
<evidence type="ECO:0000313" key="1">
    <source>
        <dbReference type="EMBL" id="KAI3723251.1"/>
    </source>
</evidence>
<organism evidence="1 2">
    <name type="scientific">Cichorium intybus</name>
    <name type="common">Chicory</name>
    <dbReference type="NCBI Taxonomy" id="13427"/>
    <lineage>
        <taxon>Eukaryota</taxon>
        <taxon>Viridiplantae</taxon>
        <taxon>Streptophyta</taxon>
        <taxon>Embryophyta</taxon>
        <taxon>Tracheophyta</taxon>
        <taxon>Spermatophyta</taxon>
        <taxon>Magnoliopsida</taxon>
        <taxon>eudicotyledons</taxon>
        <taxon>Gunneridae</taxon>
        <taxon>Pentapetalae</taxon>
        <taxon>asterids</taxon>
        <taxon>campanulids</taxon>
        <taxon>Asterales</taxon>
        <taxon>Asteraceae</taxon>
        <taxon>Cichorioideae</taxon>
        <taxon>Cichorieae</taxon>
        <taxon>Cichoriinae</taxon>
        <taxon>Cichorium</taxon>
    </lineage>
</organism>
<gene>
    <name evidence="1" type="ORF">L2E82_34709</name>
</gene>
<name>A0ACB9BML6_CICIN</name>
<sequence length="287" mass="31884">MSHMFSWNGALTADAVEEVIVKFQDPKWDSNVLLPPEQRHLGRPSFPESDVLDSSSRGERTVKNLKLQKALIVSGETTVSYACKRMATRGVDYVLLTDDDSLLCGIFTANDLAFRVLAEARMPDQTKLSKVMTRNPVFVFSDSTTIDALQKMAQGLFRHLPVIENGKVTAVVNNKGNNVTASLCLRVATVLASDPVSVAAERMRELRVNFVIIMDGNKVEGILTSKDLLIRVVAQNLLPELTFVEKVMTPNPECATMDTTIPEALRMMHFRKFTHLPVVDKGGLYFL</sequence>
<comment type="caution">
    <text evidence="1">The sequence shown here is derived from an EMBL/GenBank/DDBJ whole genome shotgun (WGS) entry which is preliminary data.</text>
</comment>
<reference evidence="2" key="1">
    <citation type="journal article" date="2022" name="Mol. Ecol. Resour.">
        <title>The genomes of chicory, endive, great burdock and yacon provide insights into Asteraceae palaeo-polyploidization history and plant inulin production.</title>
        <authorList>
            <person name="Fan W."/>
            <person name="Wang S."/>
            <person name="Wang H."/>
            <person name="Wang A."/>
            <person name="Jiang F."/>
            <person name="Liu H."/>
            <person name="Zhao H."/>
            <person name="Xu D."/>
            <person name="Zhang Y."/>
        </authorList>
    </citation>
    <scope>NUCLEOTIDE SEQUENCE [LARGE SCALE GENOMIC DNA]</scope>
    <source>
        <strain evidence="2">cv. Punajuju</strain>
    </source>
</reference>
<dbReference type="Proteomes" id="UP001055811">
    <property type="component" value="Linkage Group LG06"/>
</dbReference>
<reference evidence="1 2" key="2">
    <citation type="journal article" date="2022" name="Mol. Ecol. Resour.">
        <title>The genomes of chicory, endive, great burdock and yacon provide insights into Asteraceae paleo-polyploidization history and plant inulin production.</title>
        <authorList>
            <person name="Fan W."/>
            <person name="Wang S."/>
            <person name="Wang H."/>
            <person name="Wang A."/>
            <person name="Jiang F."/>
            <person name="Liu H."/>
            <person name="Zhao H."/>
            <person name="Xu D."/>
            <person name="Zhang Y."/>
        </authorList>
    </citation>
    <scope>NUCLEOTIDE SEQUENCE [LARGE SCALE GENOMIC DNA]</scope>
    <source>
        <strain evidence="2">cv. Punajuju</strain>
        <tissue evidence="1">Leaves</tissue>
    </source>
</reference>
<accession>A0ACB9BML6</accession>
<keyword evidence="2" id="KW-1185">Reference proteome</keyword>